<dbReference type="PANTHER" id="PTHR30329:SF21">
    <property type="entry name" value="LIPOPROTEIN YIAD-RELATED"/>
    <property type="match status" value="1"/>
</dbReference>
<evidence type="ECO:0000256" key="6">
    <source>
        <dbReference type="ARBA" id="ARBA00023136"/>
    </source>
</evidence>
<evidence type="ECO:0000256" key="4">
    <source>
        <dbReference type="ARBA" id="ARBA00022692"/>
    </source>
</evidence>
<keyword evidence="6 7" id="KW-0472">Membrane</keyword>
<comment type="subcellular location">
    <subcellularLocation>
        <location evidence="1">Cell membrane</location>
        <topology evidence="1">Single-pass membrane protein</topology>
    </subcellularLocation>
</comment>
<evidence type="ECO:0000256" key="7">
    <source>
        <dbReference type="PROSITE-ProRule" id="PRU00473"/>
    </source>
</evidence>
<keyword evidence="3" id="KW-1003">Cell membrane</keyword>
<dbReference type="InterPro" id="IPR050330">
    <property type="entry name" value="Bact_OuterMem_StrucFunc"/>
</dbReference>
<gene>
    <name evidence="10" type="ORF">FHS82_000702</name>
</gene>
<feature type="compositionally biased region" description="Basic and acidic residues" evidence="8">
    <location>
        <begin position="83"/>
        <end position="112"/>
    </location>
</feature>
<dbReference type="SUPFAM" id="SSF103088">
    <property type="entry name" value="OmpA-like"/>
    <property type="match status" value="1"/>
</dbReference>
<dbReference type="EMBL" id="JAASQI010000001">
    <property type="protein sequence ID" value="NIJ56889.1"/>
    <property type="molecule type" value="Genomic_DNA"/>
</dbReference>
<dbReference type="Proteomes" id="UP001429580">
    <property type="component" value="Unassembled WGS sequence"/>
</dbReference>
<evidence type="ECO:0000256" key="3">
    <source>
        <dbReference type="ARBA" id="ARBA00022475"/>
    </source>
</evidence>
<dbReference type="Pfam" id="PF00691">
    <property type="entry name" value="OmpA"/>
    <property type="match status" value="1"/>
</dbReference>
<name>A0ABX0UYD8_9HYPH</name>
<keyword evidence="5" id="KW-1133">Transmembrane helix</keyword>
<evidence type="ECO:0000256" key="2">
    <source>
        <dbReference type="ARBA" id="ARBA00008914"/>
    </source>
</evidence>
<reference evidence="10 11" key="1">
    <citation type="submission" date="2020-03" db="EMBL/GenBank/DDBJ databases">
        <title>Genomic Encyclopedia of Type Strains, Phase IV (KMG-IV): sequencing the most valuable type-strain genomes for metagenomic binning, comparative biology and taxonomic classification.</title>
        <authorList>
            <person name="Goeker M."/>
        </authorList>
    </citation>
    <scope>NUCLEOTIDE SEQUENCE [LARGE SCALE GENOMIC DNA]</scope>
    <source>
        <strain evidence="10 11">DSM 103870</strain>
    </source>
</reference>
<dbReference type="InterPro" id="IPR006665">
    <property type="entry name" value="OmpA-like"/>
</dbReference>
<accession>A0ABX0UYD8</accession>
<dbReference type="RefSeq" id="WP_166948727.1">
    <property type="nucleotide sequence ID" value="NZ_JAASQI010000001.1"/>
</dbReference>
<evidence type="ECO:0000256" key="5">
    <source>
        <dbReference type="ARBA" id="ARBA00022989"/>
    </source>
</evidence>
<dbReference type="Pfam" id="PF13677">
    <property type="entry name" value="MotB_plug"/>
    <property type="match status" value="1"/>
</dbReference>
<evidence type="ECO:0000256" key="1">
    <source>
        <dbReference type="ARBA" id="ARBA00004162"/>
    </source>
</evidence>
<comment type="similarity">
    <text evidence="2">Belongs to the MotB family.</text>
</comment>
<dbReference type="InterPro" id="IPR025713">
    <property type="entry name" value="MotB-like_N_dom"/>
</dbReference>
<organism evidence="10 11">
    <name type="scientific">Pseudochelatococcus lubricantis</name>
    <dbReference type="NCBI Taxonomy" id="1538102"/>
    <lineage>
        <taxon>Bacteria</taxon>
        <taxon>Pseudomonadati</taxon>
        <taxon>Pseudomonadota</taxon>
        <taxon>Alphaproteobacteria</taxon>
        <taxon>Hyphomicrobiales</taxon>
        <taxon>Chelatococcaceae</taxon>
        <taxon>Pseudochelatococcus</taxon>
    </lineage>
</organism>
<protein>
    <submittedName>
        <fullName evidence="10">Chemotaxis protein MotB</fullName>
    </submittedName>
</protein>
<feature type="compositionally biased region" description="Low complexity" evidence="8">
    <location>
        <begin position="147"/>
        <end position="157"/>
    </location>
</feature>
<keyword evidence="11" id="KW-1185">Reference proteome</keyword>
<keyword evidence="4" id="KW-0812">Transmembrane</keyword>
<feature type="compositionally biased region" description="Basic and acidic residues" evidence="8">
    <location>
        <begin position="233"/>
        <end position="255"/>
    </location>
</feature>
<evidence type="ECO:0000313" key="10">
    <source>
        <dbReference type="EMBL" id="NIJ56889.1"/>
    </source>
</evidence>
<evidence type="ECO:0000313" key="11">
    <source>
        <dbReference type="Proteomes" id="UP001429580"/>
    </source>
</evidence>
<proteinExistence type="inferred from homology"/>
<dbReference type="InterPro" id="IPR036737">
    <property type="entry name" value="OmpA-like_sf"/>
</dbReference>
<evidence type="ECO:0000256" key="8">
    <source>
        <dbReference type="SAM" id="MobiDB-lite"/>
    </source>
</evidence>
<dbReference type="PANTHER" id="PTHR30329">
    <property type="entry name" value="STATOR ELEMENT OF FLAGELLAR MOTOR COMPLEX"/>
    <property type="match status" value="1"/>
</dbReference>
<feature type="region of interest" description="Disordered" evidence="8">
    <location>
        <begin position="74"/>
        <end position="122"/>
    </location>
</feature>
<feature type="compositionally biased region" description="Low complexity" evidence="8">
    <location>
        <begin position="212"/>
        <end position="225"/>
    </location>
</feature>
<dbReference type="PROSITE" id="PS51123">
    <property type="entry name" value="OMPA_2"/>
    <property type="match status" value="1"/>
</dbReference>
<evidence type="ECO:0000259" key="9">
    <source>
        <dbReference type="PROSITE" id="PS51123"/>
    </source>
</evidence>
<feature type="region of interest" description="Disordered" evidence="8">
    <location>
        <begin position="144"/>
        <end position="262"/>
    </location>
</feature>
<sequence length="391" mass="42292">MDKLEHEPILIQRRHHEEEEHGAHGIWKIAYADFMTALMAFFLIMWLLNSTSRDQQASVANYFNPIKLADVSPTRKGVQEPLETVRDPKEAGKAPGPTREENASKGASEKMSGDAAHPAKPRYPESALFVDPYAILAKLAADDKPAAKPARQPAEAATEQAGAPTPRTPTIRDPFDPSYWRLAPQGQPAAISQDGQPQAGASGGTERQTSNAATGEATTGQAATAPGIIEAPQEERAREAAALRKGVADALKDESPAPGAPEIKVERTDEGILISLTDAEKFSMFSMGSAEPNPAVVRAIARIAAALAGRPGTVVIRGHTDSLPFRSDTYDNWRLSSARAHMASYMLIRGGLKEERIERIEGHADRLPRNAANTRAPENRRIEILLREKGS</sequence>
<dbReference type="Gene3D" id="3.30.1330.60">
    <property type="entry name" value="OmpA-like domain"/>
    <property type="match status" value="1"/>
</dbReference>
<feature type="domain" description="OmpA-like" evidence="9">
    <location>
        <begin position="272"/>
        <end position="390"/>
    </location>
</feature>
<comment type="caution">
    <text evidence="10">The sequence shown here is derived from an EMBL/GenBank/DDBJ whole genome shotgun (WGS) entry which is preliminary data.</text>
</comment>